<feature type="compositionally biased region" description="Basic residues" evidence="1">
    <location>
        <begin position="23"/>
        <end position="34"/>
    </location>
</feature>
<dbReference type="InParanoid" id="F2U450"/>
<dbReference type="Pfam" id="PF00730">
    <property type="entry name" value="HhH-GPD"/>
    <property type="match status" value="1"/>
</dbReference>
<dbReference type="InterPro" id="IPR023170">
    <property type="entry name" value="HhH_base_excis_C"/>
</dbReference>
<dbReference type="Proteomes" id="UP000007799">
    <property type="component" value="Unassembled WGS sequence"/>
</dbReference>
<dbReference type="SMART" id="SM00478">
    <property type="entry name" value="ENDO3c"/>
    <property type="match status" value="1"/>
</dbReference>
<evidence type="ECO:0000259" key="2">
    <source>
        <dbReference type="SMART" id="SM00478"/>
    </source>
</evidence>
<dbReference type="InterPro" id="IPR011257">
    <property type="entry name" value="DNA_glycosylase"/>
</dbReference>
<dbReference type="GO" id="GO:0016787">
    <property type="term" value="F:hydrolase activity"/>
    <property type="evidence" value="ECO:0007669"/>
    <property type="project" value="UniProtKB-ARBA"/>
</dbReference>
<dbReference type="eggNOG" id="ENOG502QRUG">
    <property type="taxonomic scope" value="Eukaryota"/>
</dbReference>
<feature type="compositionally biased region" description="Basic and acidic residues" evidence="1">
    <location>
        <begin position="127"/>
        <end position="140"/>
    </location>
</feature>
<dbReference type="STRING" id="946362.F2U450"/>
<dbReference type="AlphaFoldDB" id="F2U450"/>
<dbReference type="Gene3D" id="1.10.340.30">
    <property type="entry name" value="Hypothetical protein, domain 2"/>
    <property type="match status" value="1"/>
</dbReference>
<keyword evidence="4" id="KW-1185">Reference proteome</keyword>
<dbReference type="PANTHER" id="PTHR47203:SF1">
    <property type="entry name" value="HYPOTHETICAL BASE EXCISION DNA REPAIR PROTEIN (EUROFUNG)"/>
    <property type="match status" value="1"/>
</dbReference>
<feature type="compositionally biased region" description="Low complexity" evidence="1">
    <location>
        <begin position="101"/>
        <end position="112"/>
    </location>
</feature>
<feature type="region of interest" description="Disordered" evidence="1">
    <location>
        <begin position="1"/>
        <end position="185"/>
    </location>
</feature>
<gene>
    <name evidence="3" type="ORF">PTSG_03059</name>
</gene>
<name>F2U450_SALR5</name>
<accession>F2U450</accession>
<dbReference type="GO" id="GO:0006284">
    <property type="term" value="P:base-excision repair"/>
    <property type="evidence" value="ECO:0007669"/>
    <property type="project" value="InterPro"/>
</dbReference>
<dbReference type="SUPFAM" id="SSF48150">
    <property type="entry name" value="DNA-glycosylase"/>
    <property type="match status" value="1"/>
</dbReference>
<protein>
    <recommendedName>
        <fullName evidence="2">HhH-GPD domain-containing protein</fullName>
    </recommendedName>
</protein>
<dbReference type="Gene3D" id="1.10.1670.10">
    <property type="entry name" value="Helix-hairpin-Helix base-excision DNA repair enzymes (C-terminal)"/>
    <property type="match status" value="1"/>
</dbReference>
<dbReference type="GeneID" id="16076236"/>
<feature type="compositionally biased region" description="Polar residues" evidence="1">
    <location>
        <begin position="159"/>
        <end position="176"/>
    </location>
</feature>
<dbReference type="OrthoDB" id="5607at2759"/>
<dbReference type="InterPro" id="IPR003265">
    <property type="entry name" value="HhH-GPD_domain"/>
</dbReference>
<dbReference type="RefSeq" id="XP_004995652.1">
    <property type="nucleotide sequence ID" value="XM_004995595.1"/>
</dbReference>
<evidence type="ECO:0000313" key="4">
    <source>
        <dbReference type="Proteomes" id="UP000007799"/>
    </source>
</evidence>
<evidence type="ECO:0000256" key="1">
    <source>
        <dbReference type="SAM" id="MobiDB-lite"/>
    </source>
</evidence>
<feature type="compositionally biased region" description="Acidic residues" evidence="1">
    <location>
        <begin position="43"/>
        <end position="53"/>
    </location>
</feature>
<proteinExistence type="predicted"/>
<feature type="domain" description="HhH-GPD" evidence="2">
    <location>
        <begin position="248"/>
        <end position="403"/>
    </location>
</feature>
<dbReference type="KEGG" id="sre:PTSG_03059"/>
<dbReference type="PANTHER" id="PTHR47203">
    <property type="match status" value="1"/>
</dbReference>
<dbReference type="CDD" id="cd00056">
    <property type="entry name" value="ENDO3c"/>
    <property type="match status" value="1"/>
</dbReference>
<reference evidence="3" key="1">
    <citation type="submission" date="2009-08" db="EMBL/GenBank/DDBJ databases">
        <title>Annotation of Salpingoeca rosetta.</title>
        <authorList>
            <consortium name="The Broad Institute Genome Sequencing Platform"/>
            <person name="Russ C."/>
            <person name="Cuomo C."/>
            <person name="Burger G."/>
            <person name="Gray M.W."/>
            <person name="Holland P.W.H."/>
            <person name="King N."/>
            <person name="Lang F.B.F."/>
            <person name="Roger A.J."/>
            <person name="Ruiz-Trillo I."/>
            <person name="Young S.K."/>
            <person name="Zeng Q."/>
            <person name="Gargeya S."/>
            <person name="Alvarado L."/>
            <person name="Berlin A."/>
            <person name="Chapman S.B."/>
            <person name="Chen Z."/>
            <person name="Freedman E."/>
            <person name="Gellesch M."/>
            <person name="Goldberg J."/>
            <person name="Griggs A."/>
            <person name="Gujja S."/>
            <person name="Heilman E."/>
            <person name="Heiman D."/>
            <person name="Howarth C."/>
            <person name="Mehta T."/>
            <person name="Neiman D."/>
            <person name="Pearson M."/>
            <person name="Roberts A."/>
            <person name="Saif S."/>
            <person name="Shea T."/>
            <person name="Shenoy N."/>
            <person name="Sisk P."/>
            <person name="Stolte C."/>
            <person name="Sykes S."/>
            <person name="White J."/>
            <person name="Yandava C."/>
            <person name="Haas B."/>
            <person name="Nusbaum C."/>
            <person name="Birren B."/>
        </authorList>
    </citation>
    <scope>NUCLEOTIDE SEQUENCE [LARGE SCALE GENOMIC DNA]</scope>
    <source>
        <strain evidence="3">ATCC 50818</strain>
    </source>
</reference>
<dbReference type="GO" id="GO:0140097">
    <property type="term" value="F:catalytic activity, acting on DNA"/>
    <property type="evidence" value="ECO:0007669"/>
    <property type="project" value="UniProtKB-ARBA"/>
</dbReference>
<evidence type="ECO:0000313" key="3">
    <source>
        <dbReference type="EMBL" id="EGD82416.1"/>
    </source>
</evidence>
<dbReference type="EMBL" id="GL832961">
    <property type="protein sequence ID" value="EGD82416.1"/>
    <property type="molecule type" value="Genomic_DNA"/>
</dbReference>
<organism evidence="4">
    <name type="scientific">Salpingoeca rosetta (strain ATCC 50818 / BSB-021)</name>
    <dbReference type="NCBI Taxonomy" id="946362"/>
    <lineage>
        <taxon>Eukaryota</taxon>
        <taxon>Choanoflagellata</taxon>
        <taxon>Craspedida</taxon>
        <taxon>Salpingoecidae</taxon>
        <taxon>Salpingoeca</taxon>
    </lineage>
</organism>
<sequence>MELSVSADNDRGRGGGGGGGGGGRRRQRARVHAVKGKEKVKEEEEAGMEEEEKEGVYAPNSERNLAQDGDVKEEEVLAGALTEEDDGRLGSVRVDGMTEASCTTSISSTGTTRPMTRAERRKRSAARVKDEDSVLKVKEDTEGDNDGAEHAPLNARARYSTTRTKPVRLHSTQASKPTPGHVNRGESHVVCSSLTTQSTPFLGFPHPTPAECKHMHDALVQLYGPRTRPPHHRAANTNLLDSLVRTILSQNTTDSNSSAAFRNLKQTFPTWEDVHSADVGALEAAIRSAGLAQTKSRRIKSILDTLHAEHGKLSLEYLRELPSHTVKEQLARFKGVGPKTISCLLLFAMQRPDMAVDTHVFRLAKRAGWVPSDVEVRKHNRVVEQEQSSCSVASKNSRKRAKRISNDTQNCSASSLHSWPGVTRETTYEHLNATVPDDLKYALHLLLIHHGRRVCKSQGCLAKSRRRRPKQEATPAEDISTTTITPSCPVCGCVA</sequence>